<dbReference type="HOGENOM" id="CLU_2961090_0_0_1"/>
<dbReference type="GeneID" id="18482637"/>
<dbReference type="Proteomes" id="UP000008984">
    <property type="component" value="Unassembled WGS sequence"/>
</dbReference>
<organism evidence="2">
    <name type="scientific">Hypocrea jecorina (strain QM6a)</name>
    <name type="common">Trichoderma reesei</name>
    <dbReference type="NCBI Taxonomy" id="431241"/>
    <lineage>
        <taxon>Eukaryota</taxon>
        <taxon>Fungi</taxon>
        <taxon>Dikarya</taxon>
        <taxon>Ascomycota</taxon>
        <taxon>Pezizomycotina</taxon>
        <taxon>Sordariomycetes</taxon>
        <taxon>Hypocreomycetidae</taxon>
        <taxon>Hypocreales</taxon>
        <taxon>Hypocreaceae</taxon>
        <taxon>Trichoderma</taxon>
    </lineage>
</organism>
<gene>
    <name evidence="1" type="ORF">TRIREDRAFT_112680</name>
</gene>
<dbReference type="VEuPathDB" id="FungiDB:TRIREDRAFT_112680"/>
<evidence type="ECO:0000313" key="2">
    <source>
        <dbReference type="Proteomes" id="UP000008984"/>
    </source>
</evidence>
<keyword evidence="2" id="KW-1185">Reference proteome</keyword>
<evidence type="ECO:0000313" key="1">
    <source>
        <dbReference type="EMBL" id="EGR44045.1"/>
    </source>
</evidence>
<sequence length="59" mass="6986">MSLYTVFIRLYNKARAIKLISIKLIVEGIKLKYKPSFFKTFIYCYIRTSFSSAVKGFMF</sequence>
<proteinExistence type="predicted"/>
<name>G0RXP5_HYPJQ</name>
<dbReference type="AlphaFoldDB" id="G0RXP5"/>
<dbReference type="RefSeq" id="XP_006970013.1">
    <property type="nucleotide sequence ID" value="XM_006969951.1"/>
</dbReference>
<protein>
    <submittedName>
        <fullName evidence="1">Predicted protein</fullName>
    </submittedName>
</protein>
<accession>G0RXP5</accession>
<dbReference type="EMBL" id="GL985113">
    <property type="protein sequence ID" value="EGR44045.1"/>
    <property type="molecule type" value="Genomic_DNA"/>
</dbReference>
<dbReference type="KEGG" id="tre:TRIREDRAFT_112680"/>
<reference evidence="1 2" key="1">
    <citation type="journal article" date="2008" name="Nat. Biotechnol.">
        <title>Genome sequencing and analysis of the biomass-degrading fungus Trichoderma reesei (syn. Hypocrea jecorina).</title>
        <authorList>
            <person name="Martinez D."/>
            <person name="Berka R.M."/>
            <person name="Henrissat B."/>
            <person name="Saloheimo M."/>
            <person name="Arvas M."/>
            <person name="Baker S.E."/>
            <person name="Chapman J."/>
            <person name="Chertkov O."/>
            <person name="Coutinho P.M."/>
            <person name="Cullen D."/>
            <person name="Danchin E.G."/>
            <person name="Grigoriev I.V."/>
            <person name="Harris P."/>
            <person name="Jackson M."/>
            <person name="Kubicek C.P."/>
            <person name="Han C.S."/>
            <person name="Ho I."/>
            <person name="Larrondo L.F."/>
            <person name="de Leon A.L."/>
            <person name="Magnuson J.K."/>
            <person name="Merino S."/>
            <person name="Misra M."/>
            <person name="Nelson B."/>
            <person name="Putnam N."/>
            <person name="Robbertse B."/>
            <person name="Salamov A.A."/>
            <person name="Schmoll M."/>
            <person name="Terry A."/>
            <person name="Thayer N."/>
            <person name="Westerholm-Parvinen A."/>
            <person name="Schoch C.L."/>
            <person name="Yao J."/>
            <person name="Barabote R."/>
            <person name="Nelson M.A."/>
            <person name="Detter C."/>
            <person name="Bruce D."/>
            <person name="Kuske C.R."/>
            <person name="Xie G."/>
            <person name="Richardson P."/>
            <person name="Rokhsar D.S."/>
            <person name="Lucas S.M."/>
            <person name="Rubin E.M."/>
            <person name="Dunn-Coleman N."/>
            <person name="Ward M."/>
            <person name="Brettin T.S."/>
        </authorList>
    </citation>
    <scope>NUCLEOTIDE SEQUENCE [LARGE SCALE GENOMIC DNA]</scope>
    <source>
        <strain evidence="1 2">QM6a</strain>
    </source>
</reference>